<keyword evidence="2" id="KW-1133">Transmembrane helix</keyword>
<comment type="caution">
    <text evidence="3">The sequence shown here is derived from an EMBL/GenBank/DDBJ whole genome shotgun (WGS) entry which is preliminary data.</text>
</comment>
<feature type="compositionally biased region" description="Basic and acidic residues" evidence="1">
    <location>
        <begin position="9"/>
        <end position="29"/>
    </location>
</feature>
<dbReference type="PANTHER" id="PTHR32385:SF15">
    <property type="entry name" value="INOSITOL PHOSPHOCERAMIDE MANNOSYLTRANSFERASE 1"/>
    <property type="match status" value="1"/>
</dbReference>
<dbReference type="GO" id="GO:0000030">
    <property type="term" value="F:mannosyltransferase activity"/>
    <property type="evidence" value="ECO:0007669"/>
    <property type="project" value="TreeGrafter"/>
</dbReference>
<dbReference type="Proteomes" id="UP001295423">
    <property type="component" value="Unassembled WGS sequence"/>
</dbReference>
<accession>A0AAD2FNP9</accession>
<evidence type="ECO:0000256" key="2">
    <source>
        <dbReference type="SAM" id="Phobius"/>
    </source>
</evidence>
<dbReference type="PANTHER" id="PTHR32385">
    <property type="entry name" value="MANNOSYL PHOSPHORYLINOSITOL CERAMIDE SYNTHASE"/>
    <property type="match status" value="1"/>
</dbReference>
<keyword evidence="2" id="KW-0812">Transmembrane</keyword>
<dbReference type="InterPro" id="IPR051706">
    <property type="entry name" value="Glycosyltransferase_domain"/>
</dbReference>
<keyword evidence="2" id="KW-0472">Membrane</keyword>
<dbReference type="GO" id="GO:0016020">
    <property type="term" value="C:membrane"/>
    <property type="evidence" value="ECO:0007669"/>
    <property type="project" value="GOC"/>
</dbReference>
<feature type="region of interest" description="Disordered" evidence="1">
    <location>
        <begin position="1"/>
        <end position="32"/>
    </location>
</feature>
<gene>
    <name evidence="3" type="ORF">CYCCA115_LOCUS11218</name>
</gene>
<protein>
    <submittedName>
        <fullName evidence="3">Uncharacterized protein</fullName>
    </submittedName>
</protein>
<name>A0AAD2FNP9_9STRA</name>
<reference evidence="3" key="1">
    <citation type="submission" date="2023-08" db="EMBL/GenBank/DDBJ databases">
        <authorList>
            <person name="Audoor S."/>
            <person name="Bilcke G."/>
        </authorList>
    </citation>
    <scope>NUCLEOTIDE SEQUENCE</scope>
</reference>
<keyword evidence="4" id="KW-1185">Reference proteome</keyword>
<feature type="transmembrane region" description="Helical" evidence="2">
    <location>
        <begin position="42"/>
        <end position="62"/>
    </location>
</feature>
<dbReference type="GO" id="GO:0051999">
    <property type="term" value="P:mannosyl-inositol phosphorylceramide biosynthetic process"/>
    <property type="evidence" value="ECO:0007669"/>
    <property type="project" value="TreeGrafter"/>
</dbReference>
<evidence type="ECO:0000256" key="1">
    <source>
        <dbReference type="SAM" id="MobiDB-lite"/>
    </source>
</evidence>
<proteinExistence type="predicted"/>
<evidence type="ECO:0000313" key="3">
    <source>
        <dbReference type="EMBL" id="CAJ1947594.1"/>
    </source>
</evidence>
<organism evidence="3 4">
    <name type="scientific">Cylindrotheca closterium</name>
    <dbReference type="NCBI Taxonomy" id="2856"/>
    <lineage>
        <taxon>Eukaryota</taxon>
        <taxon>Sar</taxon>
        <taxon>Stramenopiles</taxon>
        <taxon>Ochrophyta</taxon>
        <taxon>Bacillariophyta</taxon>
        <taxon>Bacillariophyceae</taxon>
        <taxon>Bacillariophycidae</taxon>
        <taxon>Bacillariales</taxon>
        <taxon>Bacillariaceae</taxon>
        <taxon>Cylindrotheca</taxon>
    </lineage>
</organism>
<sequence>MQPTHHKIDRPQEGSGRLRNEKGDKDGSMPRRKRGLVSKLPFLVRLLYALPLALVLLERLLVPLQLSRSPSPSYFSLEKSKDNEILDNKNIPGLTEVTKNTGDWMRCPSKTRMVQNPVAKHRQGSKSKIPMFIHQTGETKCLAPTLYDTSRAWRKSVGNAHEYWFHDIRAVNRLLNLGYPEFPLLRNVLRRCIKGFGKISLWKYLVLYSYGGVFAALGSVPEQTNFDKSMLADEDAIFFVGSDHSSLMPDFMAVSPRHPLVYYIIHHYLLGVLMTTNTGEADLYRNIDLHAMNAAIADFIGDAGMNSSELEMGKTLLGTDDRTIMLLDHKADTGGIFKSAGEKHVSSMLVLGSKSSSKSHQPNWNESCMSEILSDLG</sequence>
<dbReference type="AlphaFoldDB" id="A0AAD2FNP9"/>
<dbReference type="EMBL" id="CAKOGP040001733">
    <property type="protein sequence ID" value="CAJ1947594.1"/>
    <property type="molecule type" value="Genomic_DNA"/>
</dbReference>
<evidence type="ECO:0000313" key="4">
    <source>
        <dbReference type="Proteomes" id="UP001295423"/>
    </source>
</evidence>